<accession>A0A1E5R523</accession>
<dbReference type="GO" id="GO:0016559">
    <property type="term" value="P:peroxisome fission"/>
    <property type="evidence" value="ECO:0007669"/>
    <property type="project" value="InterPro"/>
</dbReference>
<feature type="compositionally biased region" description="Polar residues" evidence="5">
    <location>
        <begin position="1"/>
        <end position="17"/>
    </location>
</feature>
<dbReference type="Pfam" id="PF05648">
    <property type="entry name" value="PEX11"/>
    <property type="match status" value="1"/>
</dbReference>
<evidence type="ECO:0000313" key="7">
    <source>
        <dbReference type="Proteomes" id="UP000095605"/>
    </source>
</evidence>
<name>A0A1E5R523_9ASCO</name>
<dbReference type="OrthoDB" id="411017at2759"/>
<evidence type="ECO:0000256" key="4">
    <source>
        <dbReference type="ARBA" id="ARBA00046271"/>
    </source>
</evidence>
<dbReference type="GO" id="GO:0005778">
    <property type="term" value="C:peroxisomal membrane"/>
    <property type="evidence" value="ECO:0007669"/>
    <property type="project" value="UniProtKB-SubCell"/>
</dbReference>
<reference evidence="7" key="1">
    <citation type="journal article" date="2016" name="Genome Announc.">
        <title>Genome sequences of three species of Hanseniaspora isolated from spontaneous wine fermentations.</title>
        <authorList>
            <person name="Sternes P.R."/>
            <person name="Lee D."/>
            <person name="Kutyna D.R."/>
            <person name="Borneman A.R."/>
        </authorList>
    </citation>
    <scope>NUCLEOTIDE SEQUENCE [LARGE SCALE GENOMIC DNA]</scope>
    <source>
        <strain evidence="7">AWRI3578</strain>
    </source>
</reference>
<comment type="subcellular location">
    <subcellularLocation>
        <location evidence="4">Peroxisome membrane</location>
    </subcellularLocation>
</comment>
<sequence>MTHSDNSQSPFMSTNILFTPKKSNNHERDSDDSSTSVITDPNLIKQKEVLPIELIEKFNRFQTILRIYNTVTGKDKIAKLLKFSFEILSILSKKFDISVLFNKRQNIYDLLECPSFSFDPFKAIYGPEKSRIIKATPIRSNTLTQFFASAAQQIGFFRHSLRFGLSYFNSVQLYNQLKAKKSFKNVFLDLNEDDLVLMLEVYYNFVDDLLYLHKLKVWNNKPLKEKLDKQDATVWYYQIIYGLKVKYSSYCELNDKILKLQIERNTLLKNENNLVEKIDHGSLLHELDTLYKELEMVKLDLYRLACDFIADSIDVFDLKVPKGTYSIFSLISAIFGFKKFYKSKELKEK</sequence>
<protein>
    <submittedName>
        <fullName evidence="6">Peroxisomal membrane protein PEX25</fullName>
    </submittedName>
</protein>
<feature type="region of interest" description="Disordered" evidence="5">
    <location>
        <begin position="1"/>
        <end position="38"/>
    </location>
</feature>
<dbReference type="AlphaFoldDB" id="A0A1E5R523"/>
<dbReference type="PANTHER" id="PTHR12652">
    <property type="entry name" value="PEROXISOMAL BIOGENESIS FACTOR 11"/>
    <property type="match status" value="1"/>
</dbReference>
<keyword evidence="7" id="KW-1185">Reference proteome</keyword>
<keyword evidence="2" id="KW-0472">Membrane</keyword>
<evidence type="ECO:0000256" key="5">
    <source>
        <dbReference type="SAM" id="MobiDB-lite"/>
    </source>
</evidence>
<dbReference type="PANTHER" id="PTHR12652:SF50">
    <property type="entry name" value="PEROXIN 11"/>
    <property type="match status" value="1"/>
</dbReference>
<keyword evidence="1" id="KW-0962">Peroxisome biogenesis</keyword>
<evidence type="ECO:0000256" key="3">
    <source>
        <dbReference type="ARBA" id="ARBA00023140"/>
    </source>
</evidence>
<evidence type="ECO:0000256" key="2">
    <source>
        <dbReference type="ARBA" id="ARBA00023136"/>
    </source>
</evidence>
<proteinExistence type="predicted"/>
<dbReference type="EMBL" id="LPNL01000009">
    <property type="protein sequence ID" value="OEJ81643.1"/>
    <property type="molecule type" value="Genomic_DNA"/>
</dbReference>
<dbReference type="InterPro" id="IPR008733">
    <property type="entry name" value="PEX11"/>
</dbReference>
<evidence type="ECO:0000313" key="6">
    <source>
        <dbReference type="EMBL" id="OEJ81643.1"/>
    </source>
</evidence>
<comment type="caution">
    <text evidence="6">The sequence shown here is derived from an EMBL/GenBank/DDBJ whole genome shotgun (WGS) entry which is preliminary data.</text>
</comment>
<keyword evidence="3" id="KW-0576">Peroxisome</keyword>
<gene>
    <name evidence="6" type="ORF">AWRI3578_g3840</name>
</gene>
<evidence type="ECO:0000256" key="1">
    <source>
        <dbReference type="ARBA" id="ARBA00022593"/>
    </source>
</evidence>
<organism evidence="6 7">
    <name type="scientific">Hanseniaspora opuntiae</name>
    <dbReference type="NCBI Taxonomy" id="211096"/>
    <lineage>
        <taxon>Eukaryota</taxon>
        <taxon>Fungi</taxon>
        <taxon>Dikarya</taxon>
        <taxon>Ascomycota</taxon>
        <taxon>Saccharomycotina</taxon>
        <taxon>Saccharomycetes</taxon>
        <taxon>Saccharomycodales</taxon>
        <taxon>Saccharomycodaceae</taxon>
        <taxon>Hanseniaspora</taxon>
    </lineage>
</organism>
<dbReference type="Proteomes" id="UP000095605">
    <property type="component" value="Unassembled WGS sequence"/>
</dbReference>